<dbReference type="EMBL" id="JAIXMP010000040">
    <property type="protein sequence ID" value="KAI9248014.1"/>
    <property type="molecule type" value="Genomic_DNA"/>
</dbReference>
<dbReference type="Pfam" id="PF03670">
    <property type="entry name" value="UPF0184"/>
    <property type="match status" value="1"/>
</dbReference>
<dbReference type="AlphaFoldDB" id="A0AAD5JPV2"/>
<name>A0AAD5JPV2_9FUNG</name>
<proteinExistence type="predicted"/>
<keyword evidence="3" id="KW-1185">Reference proteome</keyword>
<protein>
    <submittedName>
        <fullName evidence="2">Uncharacterized protein</fullName>
    </submittedName>
</protein>
<organism evidence="2 3">
    <name type="scientific">Phascolomyces articulosus</name>
    <dbReference type="NCBI Taxonomy" id="60185"/>
    <lineage>
        <taxon>Eukaryota</taxon>
        <taxon>Fungi</taxon>
        <taxon>Fungi incertae sedis</taxon>
        <taxon>Mucoromycota</taxon>
        <taxon>Mucoromycotina</taxon>
        <taxon>Mucoromycetes</taxon>
        <taxon>Mucorales</taxon>
        <taxon>Lichtheimiaceae</taxon>
        <taxon>Phascolomyces</taxon>
    </lineage>
</organism>
<accession>A0AAD5JPV2</accession>
<reference evidence="2" key="2">
    <citation type="submission" date="2023-02" db="EMBL/GenBank/DDBJ databases">
        <authorList>
            <consortium name="DOE Joint Genome Institute"/>
            <person name="Mondo S.J."/>
            <person name="Chang Y."/>
            <person name="Wang Y."/>
            <person name="Ahrendt S."/>
            <person name="Andreopoulos W."/>
            <person name="Barry K."/>
            <person name="Beard J."/>
            <person name="Benny G.L."/>
            <person name="Blankenship S."/>
            <person name="Bonito G."/>
            <person name="Cuomo C."/>
            <person name="Desiro A."/>
            <person name="Gervers K.A."/>
            <person name="Hundley H."/>
            <person name="Kuo A."/>
            <person name="LaButti K."/>
            <person name="Lang B.F."/>
            <person name="Lipzen A."/>
            <person name="O'Donnell K."/>
            <person name="Pangilinan J."/>
            <person name="Reynolds N."/>
            <person name="Sandor L."/>
            <person name="Smith M.W."/>
            <person name="Tsang A."/>
            <person name="Grigoriev I.V."/>
            <person name="Stajich J.E."/>
            <person name="Spatafora J.W."/>
        </authorList>
    </citation>
    <scope>NUCLEOTIDE SEQUENCE</scope>
    <source>
        <strain evidence="2">RSA 2281</strain>
    </source>
</reference>
<feature type="compositionally biased region" description="Polar residues" evidence="1">
    <location>
        <begin position="1"/>
        <end position="15"/>
    </location>
</feature>
<reference evidence="2" key="1">
    <citation type="journal article" date="2022" name="IScience">
        <title>Evolution of zygomycete secretomes and the origins of terrestrial fungal ecologies.</title>
        <authorList>
            <person name="Chang Y."/>
            <person name="Wang Y."/>
            <person name="Mondo S."/>
            <person name="Ahrendt S."/>
            <person name="Andreopoulos W."/>
            <person name="Barry K."/>
            <person name="Beard J."/>
            <person name="Benny G.L."/>
            <person name="Blankenship S."/>
            <person name="Bonito G."/>
            <person name="Cuomo C."/>
            <person name="Desiro A."/>
            <person name="Gervers K.A."/>
            <person name="Hundley H."/>
            <person name="Kuo A."/>
            <person name="LaButti K."/>
            <person name="Lang B.F."/>
            <person name="Lipzen A."/>
            <person name="O'Donnell K."/>
            <person name="Pangilinan J."/>
            <person name="Reynolds N."/>
            <person name="Sandor L."/>
            <person name="Smith M.E."/>
            <person name="Tsang A."/>
            <person name="Grigoriev I.V."/>
            <person name="Stajich J.E."/>
            <person name="Spatafora J.W."/>
        </authorList>
    </citation>
    <scope>NUCLEOTIDE SEQUENCE</scope>
    <source>
        <strain evidence="2">RSA 2281</strain>
    </source>
</reference>
<feature type="region of interest" description="Disordered" evidence="1">
    <location>
        <begin position="1"/>
        <end position="26"/>
    </location>
</feature>
<dbReference type="Proteomes" id="UP001209540">
    <property type="component" value="Unassembled WGS sequence"/>
</dbReference>
<evidence type="ECO:0000313" key="2">
    <source>
        <dbReference type="EMBL" id="KAI9248014.1"/>
    </source>
</evidence>
<evidence type="ECO:0000313" key="3">
    <source>
        <dbReference type="Proteomes" id="UP001209540"/>
    </source>
</evidence>
<evidence type="ECO:0000256" key="1">
    <source>
        <dbReference type="SAM" id="MobiDB-lite"/>
    </source>
</evidence>
<sequence length="95" mass="10499">MSPSIINHSDKNISVVSEGGGDNADSEMRKWLKEAEDAENLMDQVESRTGNLMAKVDALLAEMTEIQNDQTKESLENQQQQSPAPSNPNDKQDQP</sequence>
<gene>
    <name evidence="2" type="ORF">BDA99DRAFT_525558</name>
</gene>
<comment type="caution">
    <text evidence="2">The sequence shown here is derived from an EMBL/GenBank/DDBJ whole genome shotgun (WGS) entry which is preliminary data.</text>
</comment>
<feature type="region of interest" description="Disordered" evidence="1">
    <location>
        <begin position="63"/>
        <end position="95"/>
    </location>
</feature>
<feature type="compositionally biased region" description="Low complexity" evidence="1">
    <location>
        <begin position="77"/>
        <end position="89"/>
    </location>
</feature>